<feature type="domain" description="CCHC-type" evidence="9">
    <location>
        <begin position="398"/>
        <end position="412"/>
    </location>
</feature>
<keyword evidence="11" id="KW-1185">Reference proteome</keyword>
<evidence type="ECO:0000256" key="5">
    <source>
        <dbReference type="ARBA" id="ARBA00022824"/>
    </source>
</evidence>
<evidence type="ECO:0000313" key="11">
    <source>
        <dbReference type="Proteomes" id="UP000509510"/>
    </source>
</evidence>
<dbReference type="GO" id="GO:0005783">
    <property type="term" value="C:endoplasmic reticulum"/>
    <property type="evidence" value="ECO:0007669"/>
    <property type="project" value="UniProtKB-SubCell"/>
</dbReference>
<proteinExistence type="inferred from homology"/>
<evidence type="ECO:0000256" key="1">
    <source>
        <dbReference type="ARBA" id="ARBA00004173"/>
    </source>
</evidence>
<dbReference type="PROSITE" id="PS50158">
    <property type="entry name" value="ZF_CCHC"/>
    <property type="match status" value="1"/>
</dbReference>
<dbReference type="InterPro" id="IPR029058">
    <property type="entry name" value="AB_hydrolase_fold"/>
</dbReference>
<dbReference type="InterPro" id="IPR052374">
    <property type="entry name" value="SERAC1"/>
</dbReference>
<accession>A0A7H8R133</accession>
<dbReference type="EMBL" id="CP055900">
    <property type="protein sequence ID" value="QKX58593.1"/>
    <property type="molecule type" value="Genomic_DNA"/>
</dbReference>
<keyword evidence="7" id="KW-0472">Membrane</keyword>
<dbReference type="GO" id="GO:0008270">
    <property type="term" value="F:zinc ion binding"/>
    <property type="evidence" value="ECO:0007669"/>
    <property type="project" value="UniProtKB-KW"/>
</dbReference>
<dbReference type="SUPFAM" id="SSF53474">
    <property type="entry name" value="alpha/beta-Hydrolases"/>
    <property type="match status" value="1"/>
</dbReference>
<dbReference type="GO" id="GO:0003676">
    <property type="term" value="F:nucleic acid binding"/>
    <property type="evidence" value="ECO:0007669"/>
    <property type="project" value="InterPro"/>
</dbReference>
<dbReference type="Pfam" id="PF00098">
    <property type="entry name" value="zf-CCHC"/>
    <property type="match status" value="1"/>
</dbReference>
<dbReference type="PANTHER" id="PTHR48182:SF2">
    <property type="entry name" value="PROTEIN SERAC1"/>
    <property type="match status" value="1"/>
</dbReference>
<dbReference type="SMART" id="SM00343">
    <property type="entry name" value="ZnF_C2HC"/>
    <property type="match status" value="1"/>
</dbReference>
<evidence type="ECO:0000256" key="8">
    <source>
        <dbReference type="PROSITE-ProRule" id="PRU00047"/>
    </source>
</evidence>
<gene>
    <name evidence="10" type="ORF">TRUGW13939_05718</name>
</gene>
<evidence type="ECO:0000256" key="3">
    <source>
        <dbReference type="ARBA" id="ARBA00004370"/>
    </source>
</evidence>
<dbReference type="Gene3D" id="3.40.50.1820">
    <property type="entry name" value="alpha/beta hydrolase"/>
    <property type="match status" value="1"/>
</dbReference>
<dbReference type="GO" id="GO:0005739">
    <property type="term" value="C:mitochondrion"/>
    <property type="evidence" value="ECO:0007669"/>
    <property type="project" value="UniProtKB-SubCell"/>
</dbReference>
<reference evidence="11" key="1">
    <citation type="submission" date="2020-06" db="EMBL/GenBank/DDBJ databases">
        <title>A chromosome-scale genome assembly of Talaromyces rugulosus W13939.</title>
        <authorList>
            <person name="Wang B."/>
            <person name="Guo L."/>
            <person name="Ye K."/>
            <person name="Wang L."/>
        </authorList>
    </citation>
    <scope>NUCLEOTIDE SEQUENCE [LARGE SCALE GENOMIC DNA]</scope>
    <source>
        <strain evidence="11">W13939</strain>
    </source>
</reference>
<dbReference type="PANTHER" id="PTHR48182">
    <property type="entry name" value="PROTEIN SERAC1"/>
    <property type="match status" value="1"/>
</dbReference>
<dbReference type="InterPro" id="IPR007751">
    <property type="entry name" value="DUF676_lipase-like"/>
</dbReference>
<comment type="similarity">
    <text evidence="4">Belongs to the putative lipase ROG1 family.</text>
</comment>
<evidence type="ECO:0000259" key="9">
    <source>
        <dbReference type="PROSITE" id="PS50158"/>
    </source>
</evidence>
<evidence type="ECO:0000256" key="7">
    <source>
        <dbReference type="ARBA" id="ARBA00023136"/>
    </source>
</evidence>
<evidence type="ECO:0000256" key="2">
    <source>
        <dbReference type="ARBA" id="ARBA00004240"/>
    </source>
</evidence>
<keyword evidence="8" id="KW-0479">Metal-binding</keyword>
<evidence type="ECO:0000313" key="10">
    <source>
        <dbReference type="EMBL" id="QKX58593.1"/>
    </source>
</evidence>
<dbReference type="GO" id="GO:0016020">
    <property type="term" value="C:membrane"/>
    <property type="evidence" value="ECO:0007669"/>
    <property type="project" value="UniProtKB-SubCell"/>
</dbReference>
<dbReference type="InterPro" id="IPR036875">
    <property type="entry name" value="Znf_CCHC_sf"/>
</dbReference>
<organism evidence="10 11">
    <name type="scientific">Talaromyces rugulosus</name>
    <name type="common">Penicillium rugulosum</name>
    <dbReference type="NCBI Taxonomy" id="121627"/>
    <lineage>
        <taxon>Eukaryota</taxon>
        <taxon>Fungi</taxon>
        <taxon>Dikarya</taxon>
        <taxon>Ascomycota</taxon>
        <taxon>Pezizomycotina</taxon>
        <taxon>Eurotiomycetes</taxon>
        <taxon>Eurotiomycetidae</taxon>
        <taxon>Eurotiales</taxon>
        <taxon>Trichocomaceae</taxon>
        <taxon>Talaromyces</taxon>
        <taxon>Talaromyces sect. Islandici</taxon>
    </lineage>
</organism>
<dbReference type="Gene3D" id="4.10.60.10">
    <property type="entry name" value="Zinc finger, CCHC-type"/>
    <property type="match status" value="1"/>
</dbReference>
<dbReference type="AlphaFoldDB" id="A0A7H8R133"/>
<keyword evidence="5" id="KW-0256">Endoplasmic reticulum</keyword>
<dbReference type="SUPFAM" id="SSF57756">
    <property type="entry name" value="Retrovirus zinc finger-like domains"/>
    <property type="match status" value="1"/>
</dbReference>
<keyword evidence="6" id="KW-0496">Mitochondrion</keyword>
<name>A0A7H8R133_TALRU</name>
<keyword evidence="8" id="KW-0863">Zinc-finger</keyword>
<protein>
    <recommendedName>
        <fullName evidence="9">CCHC-type domain-containing protein</fullName>
    </recommendedName>
</protein>
<keyword evidence="8" id="KW-0862">Zinc</keyword>
<evidence type="ECO:0000256" key="4">
    <source>
        <dbReference type="ARBA" id="ARBA00007920"/>
    </source>
</evidence>
<dbReference type="KEGG" id="trg:TRUGW13939_05718"/>
<dbReference type="Proteomes" id="UP000509510">
    <property type="component" value="Chromosome III"/>
</dbReference>
<sequence>MVFFKKIFEKPRPTGEGPKSDPGLHDLIEDKEANKAASTVIVAVHGLGGNWLKTWESENDKWNWVQSSIGPRLLEETDVTPRVLSFGYNSDIFDTKSVNDIQSVAQMLVGRLYHDLQMMDNISHKVIFIAHSLGGLVVKKALIVAWNDNDRYGKLLSTIQGCIFLGVPHRGADLASSARLPVRILQALSAGSLGNDKFVKSLRRKSSECEDISRDFIQRAKGLQIRTFHETEKFMNQIIVDRDSAVMNLPNEVVQPLDGSNHQTICKFSRQEEQRYQPVWDALRELVLFGEPNSPIDREMLPSSQNPGRFDYEAQKTQIASVYPHYTQRPQQGPYMSDDDQLFGVERAHEHQNTYSLYYNRQNRRRPQTKIIYRCCKTCGTGMHHTEDCPWLGRDNLRCYTCGSKGHWAKECLAPDACSKFKLLYL</sequence>
<dbReference type="InterPro" id="IPR001878">
    <property type="entry name" value="Znf_CCHC"/>
</dbReference>
<dbReference type="GeneID" id="55993215"/>
<dbReference type="Pfam" id="PF05057">
    <property type="entry name" value="DUF676"/>
    <property type="match status" value="1"/>
</dbReference>
<comment type="subcellular location">
    <subcellularLocation>
        <location evidence="2">Endoplasmic reticulum</location>
    </subcellularLocation>
    <subcellularLocation>
        <location evidence="3">Membrane</location>
    </subcellularLocation>
    <subcellularLocation>
        <location evidence="1">Mitochondrion</location>
    </subcellularLocation>
</comment>
<dbReference type="OrthoDB" id="5086500at2759"/>
<evidence type="ECO:0000256" key="6">
    <source>
        <dbReference type="ARBA" id="ARBA00023128"/>
    </source>
</evidence>
<dbReference type="RefSeq" id="XP_035344771.1">
    <property type="nucleotide sequence ID" value="XM_035488878.1"/>
</dbReference>